<dbReference type="PRINTS" id="PR00092">
    <property type="entry name" value="TYROSINASE"/>
</dbReference>
<dbReference type="Proteomes" id="UP000236664">
    <property type="component" value="Unassembled WGS sequence"/>
</dbReference>
<gene>
    <name evidence="12" type="ORF">FNYG_02781</name>
</gene>
<comment type="cofactor">
    <cofactor evidence="1">
        <name>Cu(2+)</name>
        <dbReference type="ChEBI" id="CHEBI:29036"/>
    </cofactor>
</comment>
<dbReference type="InterPro" id="IPR002227">
    <property type="entry name" value="Tyrosinase_Cu-bd"/>
</dbReference>
<evidence type="ECO:0000256" key="5">
    <source>
        <dbReference type="ARBA" id="ARBA00023002"/>
    </source>
</evidence>
<comment type="caution">
    <text evidence="12">The sequence shown here is derived from an EMBL/GenBank/DDBJ whole genome shotgun (WGS) entry which is preliminary data.</text>
</comment>
<reference evidence="12 13" key="1">
    <citation type="submission" date="2017-06" db="EMBL/GenBank/DDBJ databases">
        <title>Genome of Fusarium nygamai isolate CS10214.</title>
        <authorList>
            <person name="Gardiner D.M."/>
            <person name="Obanor F."/>
            <person name="Kazan K."/>
        </authorList>
    </citation>
    <scope>NUCLEOTIDE SEQUENCE [LARGE SCALE GENOMIC DNA]</scope>
    <source>
        <strain evidence="12 13">CS10214</strain>
    </source>
</reference>
<keyword evidence="4" id="KW-0479">Metal-binding</keyword>
<dbReference type="Gene3D" id="1.10.1280.10">
    <property type="entry name" value="Di-copper center containing domain from catechol oxidase"/>
    <property type="match status" value="1"/>
</dbReference>
<comment type="similarity">
    <text evidence="2">Belongs to the tyrosinase family.</text>
</comment>
<comment type="catalytic activity">
    <reaction evidence="10">
        <text>L-tyrosine + O2 = L-dopaquinone + H2O</text>
        <dbReference type="Rhea" id="RHEA:18117"/>
        <dbReference type="ChEBI" id="CHEBI:15377"/>
        <dbReference type="ChEBI" id="CHEBI:15379"/>
        <dbReference type="ChEBI" id="CHEBI:57924"/>
        <dbReference type="ChEBI" id="CHEBI:58315"/>
        <dbReference type="EC" id="1.14.18.1"/>
    </reaction>
</comment>
<organism evidence="12 13">
    <name type="scientific">Gibberella nygamai</name>
    <name type="common">Bean root rot disease fungus</name>
    <name type="synonym">Fusarium nygamai</name>
    <dbReference type="NCBI Taxonomy" id="42673"/>
    <lineage>
        <taxon>Eukaryota</taxon>
        <taxon>Fungi</taxon>
        <taxon>Dikarya</taxon>
        <taxon>Ascomycota</taxon>
        <taxon>Pezizomycotina</taxon>
        <taxon>Sordariomycetes</taxon>
        <taxon>Hypocreomycetidae</taxon>
        <taxon>Hypocreales</taxon>
        <taxon>Nectriaceae</taxon>
        <taxon>Fusarium</taxon>
        <taxon>Fusarium fujikuroi species complex</taxon>
    </lineage>
</organism>
<name>A0A2K0WPA0_GIBNY</name>
<dbReference type="AlphaFoldDB" id="A0A2K0WPA0"/>
<comment type="catalytic activity">
    <reaction evidence="9">
        <text>2 L-dopa + O2 = 2 L-dopaquinone + 2 H2O</text>
        <dbReference type="Rhea" id="RHEA:34287"/>
        <dbReference type="ChEBI" id="CHEBI:15377"/>
        <dbReference type="ChEBI" id="CHEBI:15379"/>
        <dbReference type="ChEBI" id="CHEBI:57504"/>
        <dbReference type="ChEBI" id="CHEBI:57924"/>
        <dbReference type="EC" id="1.14.18.1"/>
    </reaction>
</comment>
<evidence type="ECO:0000256" key="3">
    <source>
        <dbReference type="ARBA" id="ARBA00011906"/>
    </source>
</evidence>
<dbReference type="SUPFAM" id="SSF48056">
    <property type="entry name" value="Di-copper centre-containing domain"/>
    <property type="match status" value="1"/>
</dbReference>
<dbReference type="GO" id="GO:0046872">
    <property type="term" value="F:metal ion binding"/>
    <property type="evidence" value="ECO:0007669"/>
    <property type="project" value="UniProtKB-KW"/>
</dbReference>
<evidence type="ECO:0000256" key="6">
    <source>
        <dbReference type="ARBA" id="ARBA00023008"/>
    </source>
</evidence>
<keyword evidence="6" id="KW-0186">Copper</keyword>
<dbReference type="STRING" id="42673.A0A2K0WPA0"/>
<keyword evidence="7" id="KW-0503">Monooxygenase</keyword>
<dbReference type="Pfam" id="PF00264">
    <property type="entry name" value="Tyrosinase"/>
    <property type="match status" value="1"/>
</dbReference>
<keyword evidence="13" id="KW-1185">Reference proteome</keyword>
<evidence type="ECO:0000256" key="9">
    <source>
        <dbReference type="ARBA" id="ARBA00048233"/>
    </source>
</evidence>
<dbReference type="PROSITE" id="PS00498">
    <property type="entry name" value="TYROSINASE_2"/>
    <property type="match status" value="1"/>
</dbReference>
<sequence>MSNHNMDQLDKAHEKGVVLGLAGFGTGQRLDIDVMLTEQPDTFNLYLIALMELQGRDNLPWDTPEDYSFKPGSKNLKMSWFQLTGIHGLPLSPWDNVGPEGYYCAHTEPHFGTWHRPFLAIVEQTLFRQVASVAQRFSESDIPDEQKKKYLAAAQQFRLPYWDYYRPRSYTKTTFPGVTNPKDGTATAPFDWGAPQIFTLPEVMVRRLPDNELVPMANPFFQYEFTTEQFTKISKDRGYPNVFADVKKTIRYGGSDDKATQRMNEKLNSVREDRVRLCLALIEDKIYRNFRTFSTNAVLPKAGEKLEATLERPSGSIEDLHNGYHGTIGGSGIGHMSFISTAAFDPIFWMHHCQIDRLFAIWQAANYEQDKSKEHWFNELEKEDQYKGQLDLTPFRKSFPNDKEKQQYWNSDLARNTTDFGYTYPETAKGQTGDTVRKDFAEKYEWSRRTTAKPVFGTPPDSMQPVQVGKAQAFDYKHGTPSGDLFKPPGVAIHEMQQQTVMAAISTNPQYADDWYIDIVVERQLANGTYTIYYIIGDVQGQTGEEWSSLPGFVGMSHILAAPRNICENCATKDEEGQLVTSTTPMTSLLLDYVQIGKLNSMGEDDVKKFLIDNLKWRAQTVAGEVLNPRDMANNHTFKLSISRKRTPVPRSAGDVQYKTYPEVIEAIIANSS</sequence>
<evidence type="ECO:0000313" key="13">
    <source>
        <dbReference type="Proteomes" id="UP000236664"/>
    </source>
</evidence>
<evidence type="ECO:0000256" key="4">
    <source>
        <dbReference type="ARBA" id="ARBA00022723"/>
    </source>
</evidence>
<dbReference type="InterPro" id="IPR041640">
    <property type="entry name" value="Tyrosinase_C"/>
</dbReference>
<evidence type="ECO:0000259" key="11">
    <source>
        <dbReference type="PROSITE" id="PS00498"/>
    </source>
</evidence>
<accession>A0A2K0WPA0</accession>
<dbReference type="Gene3D" id="2.60.310.20">
    <property type="match status" value="1"/>
</dbReference>
<keyword evidence="5" id="KW-0560">Oxidoreductase</keyword>
<evidence type="ECO:0000313" key="12">
    <source>
        <dbReference type="EMBL" id="PNP84093.1"/>
    </source>
</evidence>
<dbReference type="EC" id="1.14.18.1" evidence="3"/>
<dbReference type="Pfam" id="PF18132">
    <property type="entry name" value="Tyrosinase_C"/>
    <property type="match status" value="1"/>
</dbReference>
<keyword evidence="8" id="KW-0470">Melanin biosynthesis</keyword>
<evidence type="ECO:0000256" key="7">
    <source>
        <dbReference type="ARBA" id="ARBA00023033"/>
    </source>
</evidence>
<dbReference type="PANTHER" id="PTHR11474:SF76">
    <property type="entry name" value="SHKT DOMAIN-CONTAINING PROTEIN"/>
    <property type="match status" value="1"/>
</dbReference>
<evidence type="ECO:0000256" key="10">
    <source>
        <dbReference type="ARBA" id="ARBA00048881"/>
    </source>
</evidence>
<evidence type="ECO:0000256" key="8">
    <source>
        <dbReference type="ARBA" id="ARBA00023101"/>
    </source>
</evidence>
<dbReference type="GO" id="GO:0042438">
    <property type="term" value="P:melanin biosynthetic process"/>
    <property type="evidence" value="ECO:0007669"/>
    <property type="project" value="UniProtKB-KW"/>
</dbReference>
<dbReference type="EMBL" id="MTQA01000047">
    <property type="protein sequence ID" value="PNP84093.1"/>
    <property type="molecule type" value="Genomic_DNA"/>
</dbReference>
<dbReference type="InterPro" id="IPR050316">
    <property type="entry name" value="Tyrosinase/Hemocyanin"/>
</dbReference>
<protein>
    <recommendedName>
        <fullName evidence="3">tyrosinase</fullName>
        <ecNumber evidence="3">1.14.18.1</ecNumber>
    </recommendedName>
</protein>
<feature type="domain" description="Tyrosinase copper-binding" evidence="11">
    <location>
        <begin position="345"/>
        <end position="356"/>
    </location>
</feature>
<dbReference type="PANTHER" id="PTHR11474">
    <property type="entry name" value="TYROSINASE FAMILY MEMBER"/>
    <property type="match status" value="1"/>
</dbReference>
<dbReference type="InterPro" id="IPR008922">
    <property type="entry name" value="Di-copper_centre_dom_sf"/>
</dbReference>
<evidence type="ECO:0000256" key="1">
    <source>
        <dbReference type="ARBA" id="ARBA00001973"/>
    </source>
</evidence>
<evidence type="ECO:0000256" key="2">
    <source>
        <dbReference type="ARBA" id="ARBA00009928"/>
    </source>
</evidence>
<dbReference type="OrthoDB" id="1658288at2759"/>
<dbReference type="GO" id="GO:0004503">
    <property type="term" value="F:tyrosinase activity"/>
    <property type="evidence" value="ECO:0007669"/>
    <property type="project" value="UniProtKB-EC"/>
</dbReference>
<proteinExistence type="inferred from homology"/>